<organism evidence="1 2">
    <name type="scientific">Roseibium algae</name>
    <dbReference type="NCBI Taxonomy" id="3123038"/>
    <lineage>
        <taxon>Bacteria</taxon>
        <taxon>Pseudomonadati</taxon>
        <taxon>Pseudomonadota</taxon>
        <taxon>Alphaproteobacteria</taxon>
        <taxon>Hyphomicrobiales</taxon>
        <taxon>Stappiaceae</taxon>
        <taxon>Roseibium</taxon>
    </lineage>
</organism>
<dbReference type="Proteomes" id="UP001385499">
    <property type="component" value="Unassembled WGS sequence"/>
</dbReference>
<comment type="caution">
    <text evidence="1">The sequence shown here is derived from an EMBL/GenBank/DDBJ whole genome shotgun (WGS) entry which is preliminary data.</text>
</comment>
<proteinExistence type="predicted"/>
<accession>A0ABU8TLL0</accession>
<protein>
    <submittedName>
        <fullName evidence="1">DNA-binding protein</fullName>
    </submittedName>
</protein>
<evidence type="ECO:0000313" key="2">
    <source>
        <dbReference type="Proteomes" id="UP001385499"/>
    </source>
</evidence>
<keyword evidence="2" id="KW-1185">Reference proteome</keyword>
<reference evidence="1 2" key="1">
    <citation type="submission" date="2024-02" db="EMBL/GenBank/DDBJ databases">
        <title>Roseibium algae sp. nov., isolated from marine alga (Grateloupia sp.), showing potential in myo-inositol conversion.</title>
        <authorList>
            <person name="Wang Y."/>
        </authorList>
    </citation>
    <scope>NUCLEOTIDE SEQUENCE [LARGE SCALE GENOMIC DNA]</scope>
    <source>
        <strain evidence="1 2">H3510</strain>
    </source>
</reference>
<sequence length="85" mass="9638">MSHIQRLRPAFKLAVSRSTAAEMCDISPSTFDKWVELGWMSRGYKIGGLRRWDPEKIRGCLHTLKETALAIEHANTENPFDHAVG</sequence>
<dbReference type="GO" id="GO:0003677">
    <property type="term" value="F:DNA binding"/>
    <property type="evidence" value="ECO:0007669"/>
    <property type="project" value="UniProtKB-KW"/>
</dbReference>
<dbReference type="EMBL" id="JBAKIA010000006">
    <property type="protein sequence ID" value="MEJ8474616.1"/>
    <property type="molecule type" value="Genomic_DNA"/>
</dbReference>
<dbReference type="RefSeq" id="WP_340274377.1">
    <property type="nucleotide sequence ID" value="NZ_JBAKIA010000006.1"/>
</dbReference>
<name>A0ABU8TLL0_9HYPH</name>
<evidence type="ECO:0000313" key="1">
    <source>
        <dbReference type="EMBL" id="MEJ8474616.1"/>
    </source>
</evidence>
<gene>
    <name evidence="1" type="ORF">V6575_11005</name>
</gene>
<keyword evidence="1" id="KW-0238">DNA-binding</keyword>